<dbReference type="RefSeq" id="WP_014259046.1">
    <property type="nucleotide sequence ID" value="NC_016629.1"/>
</dbReference>
<evidence type="ECO:0000313" key="3">
    <source>
        <dbReference type="Proteomes" id="UP000007844"/>
    </source>
</evidence>
<protein>
    <submittedName>
        <fullName evidence="2">Uncharacterized protein</fullName>
    </submittedName>
</protein>
<dbReference type="AlphaFoldDB" id="F3YWC3"/>
<evidence type="ECO:0000313" key="2">
    <source>
        <dbReference type="EMBL" id="EGJ49226.1"/>
    </source>
</evidence>
<reference evidence="2 3" key="1">
    <citation type="journal article" date="2011" name="J. Bacteriol.">
        <title>Genome sequence of the mercury-methylating and pleomorphic Desulfovibrio africanus Strain Walvis Bay.</title>
        <authorList>
            <person name="Brown S.D."/>
            <person name="Wall J.D."/>
            <person name="Kucken A.M."/>
            <person name="Gilmour C.C."/>
            <person name="Podar M."/>
            <person name="Brandt C.C."/>
            <person name="Teshima H."/>
            <person name="Detter J.C."/>
            <person name="Han C.S."/>
            <person name="Land M.L."/>
            <person name="Lucas S."/>
            <person name="Han J."/>
            <person name="Pennacchio L."/>
            <person name="Nolan M."/>
            <person name="Pitluck S."/>
            <person name="Woyke T."/>
            <person name="Goodwin L."/>
            <person name="Palumbo A.V."/>
            <person name="Elias D.A."/>
        </authorList>
    </citation>
    <scope>NUCLEOTIDE SEQUENCE [LARGE SCALE GENOMIC DNA]</scope>
    <source>
        <strain evidence="2 3">Walvis Bay</strain>
    </source>
</reference>
<dbReference type="eggNOG" id="ENOG5030JVK">
    <property type="taxonomic scope" value="Bacteria"/>
</dbReference>
<organism evidence="2 3">
    <name type="scientific">Desulfocurvibacter africanus subsp. africanus str. Walvis Bay</name>
    <dbReference type="NCBI Taxonomy" id="690850"/>
    <lineage>
        <taxon>Bacteria</taxon>
        <taxon>Pseudomonadati</taxon>
        <taxon>Thermodesulfobacteriota</taxon>
        <taxon>Desulfovibrionia</taxon>
        <taxon>Desulfovibrionales</taxon>
        <taxon>Desulfovibrionaceae</taxon>
        <taxon>Desulfocurvibacter</taxon>
    </lineage>
</organism>
<gene>
    <name evidence="2" type="ORF">Desaf_0878</name>
</gene>
<dbReference type="KEGG" id="daf:Desaf_0878"/>
<sequence>MSPQNVEKSERTQEAQATVQQSAEHMKEEARSAAEAQKERALRMASEQKDRAIGKVNALADALRASGEQLRQKQEGQMAEYIDRASERLNSYADMLRDRDMQDMLREARQMARRNPSLFLGGAFALGFALTRFLKSSQGEAGYGYAGESGYLARGEVQGGYAGTPGGPPVGPAPSAGYAGSGLYGGSAPAESDVTRRPV</sequence>
<name>F3YWC3_DESAF</name>
<feature type="compositionally biased region" description="Basic and acidic residues" evidence="1">
    <location>
        <begin position="24"/>
        <end position="49"/>
    </location>
</feature>
<feature type="compositionally biased region" description="Polar residues" evidence="1">
    <location>
        <begin position="14"/>
        <end position="23"/>
    </location>
</feature>
<dbReference type="STRING" id="690850.Desaf_0878"/>
<proteinExistence type="predicted"/>
<dbReference type="EMBL" id="CP003221">
    <property type="protein sequence ID" value="EGJ49226.1"/>
    <property type="molecule type" value="Genomic_DNA"/>
</dbReference>
<feature type="region of interest" description="Disordered" evidence="1">
    <location>
        <begin position="156"/>
        <end position="199"/>
    </location>
</feature>
<evidence type="ECO:0000256" key="1">
    <source>
        <dbReference type="SAM" id="MobiDB-lite"/>
    </source>
</evidence>
<dbReference type="HOGENOM" id="CLU_1370237_0_0_7"/>
<feature type="region of interest" description="Disordered" evidence="1">
    <location>
        <begin position="1"/>
        <end position="49"/>
    </location>
</feature>
<accession>F3YWC3</accession>
<keyword evidence="3" id="KW-1185">Reference proteome</keyword>
<dbReference type="Proteomes" id="UP000007844">
    <property type="component" value="Chromosome"/>
</dbReference>